<dbReference type="Pfam" id="PF00295">
    <property type="entry name" value="Glyco_hydro_28"/>
    <property type="match status" value="1"/>
</dbReference>
<comment type="similarity">
    <text evidence="1 4">Belongs to the glycosyl hydrolase 28 family.</text>
</comment>
<reference evidence="6 7" key="1">
    <citation type="submission" date="2019-02" db="EMBL/GenBank/DDBJ databases">
        <title>Deep-cultivation of Planctomycetes and their phenomic and genomic characterization uncovers novel biology.</title>
        <authorList>
            <person name="Wiegand S."/>
            <person name="Jogler M."/>
            <person name="Boedeker C."/>
            <person name="Pinto D."/>
            <person name="Vollmers J."/>
            <person name="Rivas-Marin E."/>
            <person name="Kohn T."/>
            <person name="Peeters S.H."/>
            <person name="Heuer A."/>
            <person name="Rast P."/>
            <person name="Oberbeckmann S."/>
            <person name="Bunk B."/>
            <person name="Jeske O."/>
            <person name="Meyerdierks A."/>
            <person name="Storesund J.E."/>
            <person name="Kallscheuer N."/>
            <person name="Luecker S."/>
            <person name="Lage O.M."/>
            <person name="Pohl T."/>
            <person name="Merkel B.J."/>
            <person name="Hornburger P."/>
            <person name="Mueller R.-W."/>
            <person name="Bruemmer F."/>
            <person name="Labrenz M."/>
            <person name="Spormann A.M."/>
            <person name="Op Den Camp H."/>
            <person name="Overmann J."/>
            <person name="Amann R."/>
            <person name="Jetten M.S.M."/>
            <person name="Mascher T."/>
            <person name="Medema M.H."/>
            <person name="Devos D.P."/>
            <person name="Kaster A.-K."/>
            <person name="Ovreas L."/>
            <person name="Rohde M."/>
            <person name="Galperin M.Y."/>
            <person name="Jogler C."/>
        </authorList>
    </citation>
    <scope>NUCLEOTIDE SEQUENCE [LARGE SCALE GENOMIC DNA]</scope>
    <source>
        <strain evidence="6 7">Pla123a</strain>
    </source>
</reference>
<dbReference type="InterPro" id="IPR012334">
    <property type="entry name" value="Pectin_lyas_fold"/>
</dbReference>
<proteinExistence type="inferred from homology"/>
<protein>
    <submittedName>
        <fullName evidence="6">Polygalacturonase</fullName>
        <ecNumber evidence="6">3.2.1.15</ecNumber>
    </submittedName>
</protein>
<dbReference type="SMART" id="SM00710">
    <property type="entry name" value="PbH1"/>
    <property type="match status" value="5"/>
</dbReference>
<evidence type="ECO:0000313" key="7">
    <source>
        <dbReference type="Proteomes" id="UP000318478"/>
    </source>
</evidence>
<name>A0A5C5YM30_9BACT</name>
<keyword evidence="7" id="KW-1185">Reference proteome</keyword>
<dbReference type="EC" id="3.2.1.15" evidence="6"/>
<dbReference type="EMBL" id="SJPO01000006">
    <property type="protein sequence ID" value="TWT75974.1"/>
    <property type="molecule type" value="Genomic_DNA"/>
</dbReference>
<dbReference type="OrthoDB" id="9795222at2"/>
<organism evidence="6 7">
    <name type="scientific">Posidoniimonas polymericola</name>
    <dbReference type="NCBI Taxonomy" id="2528002"/>
    <lineage>
        <taxon>Bacteria</taxon>
        <taxon>Pseudomonadati</taxon>
        <taxon>Planctomycetota</taxon>
        <taxon>Planctomycetia</taxon>
        <taxon>Pirellulales</taxon>
        <taxon>Lacipirellulaceae</taxon>
        <taxon>Posidoniimonas</taxon>
    </lineage>
</organism>
<dbReference type="Proteomes" id="UP000318478">
    <property type="component" value="Unassembled WGS sequence"/>
</dbReference>
<keyword evidence="2 4" id="KW-0378">Hydrolase</keyword>
<dbReference type="SUPFAM" id="SSF51126">
    <property type="entry name" value="Pectin lyase-like"/>
    <property type="match status" value="1"/>
</dbReference>
<evidence type="ECO:0000313" key="6">
    <source>
        <dbReference type="EMBL" id="TWT75974.1"/>
    </source>
</evidence>
<dbReference type="PANTHER" id="PTHR31339">
    <property type="entry name" value="PECTIN LYASE-RELATED"/>
    <property type="match status" value="1"/>
</dbReference>
<dbReference type="AlphaFoldDB" id="A0A5C5YM30"/>
<evidence type="ECO:0000256" key="2">
    <source>
        <dbReference type="ARBA" id="ARBA00022801"/>
    </source>
</evidence>
<dbReference type="GO" id="GO:0005975">
    <property type="term" value="P:carbohydrate metabolic process"/>
    <property type="evidence" value="ECO:0007669"/>
    <property type="project" value="InterPro"/>
</dbReference>
<dbReference type="InterPro" id="IPR011050">
    <property type="entry name" value="Pectin_lyase_fold/virulence"/>
</dbReference>
<feature type="region of interest" description="Disordered" evidence="5">
    <location>
        <begin position="500"/>
        <end position="526"/>
    </location>
</feature>
<evidence type="ECO:0000256" key="5">
    <source>
        <dbReference type="SAM" id="MobiDB-lite"/>
    </source>
</evidence>
<dbReference type="Gene3D" id="2.160.20.10">
    <property type="entry name" value="Single-stranded right-handed beta-helix, Pectin lyase-like"/>
    <property type="match status" value="1"/>
</dbReference>
<accession>A0A5C5YM30</accession>
<keyword evidence="3 4" id="KW-0326">Glycosidase</keyword>
<dbReference type="PANTHER" id="PTHR31339:SF9">
    <property type="entry name" value="PLASMIN AND FIBRONECTIN-BINDING PROTEIN A"/>
    <property type="match status" value="1"/>
</dbReference>
<evidence type="ECO:0000256" key="4">
    <source>
        <dbReference type="RuleBase" id="RU361169"/>
    </source>
</evidence>
<feature type="compositionally biased region" description="Polar residues" evidence="5">
    <location>
        <begin position="517"/>
        <end position="526"/>
    </location>
</feature>
<comment type="caution">
    <text evidence="6">The sequence shown here is derived from an EMBL/GenBank/DDBJ whole genome shotgun (WGS) entry which is preliminary data.</text>
</comment>
<evidence type="ECO:0000256" key="3">
    <source>
        <dbReference type="ARBA" id="ARBA00023295"/>
    </source>
</evidence>
<dbReference type="InterPro" id="IPR000743">
    <property type="entry name" value="Glyco_hydro_28"/>
</dbReference>
<dbReference type="InterPro" id="IPR051801">
    <property type="entry name" value="GH28_Enzymes"/>
</dbReference>
<gene>
    <name evidence="6" type="primary">pgl_1</name>
    <name evidence="6" type="ORF">Pla123a_27600</name>
</gene>
<dbReference type="RefSeq" id="WP_146588197.1">
    <property type="nucleotide sequence ID" value="NZ_SJPO01000006.1"/>
</dbReference>
<sequence length="526" mass="57263">MLGYVPIAAGKARAQNWQAPLPTIDQVGAACLPDTIAPIDAPFAMPQLRRPEFPPLTVDIRDKGATPDRKASDAIHAAIAEVHGAGGGTVLIPAGRWRSGRITLRSNVNLHLAEGAELYFSGELADYRPAVFTRHEGVELMSLGACIYALDADNIAVTGRGTLYGPADGPVKRQMMTQAVVEKFVPLDKPVAERVYEGQGGAPVFLPMFISPTRCTNVLIEGVTLEQTAFWNIVPVYCDRVIIRGVTVNSVGIPRGDGIDIESSRNVLIEYSTLNCGDDCFTLKAGRGADGVRVNRPTENVVIRHCLAKQGHGGVTVGSETAGVIRNLYVHDCVFDDTDVGIRLKTRRPRGGGGEHLTYERLRMRLSGKMFRCDMLGSAMYVGELATRLPPRPVDELTPFFRNVTIRNVLVEGATRMVHVTGIPESPLTDFTIENADIRGELLITADDVEQMTFRNVAIHSQISQLHLTDARGLLFDNVTFDVPGGQVEVSISGDRSSEIRFRDCQPPRPAGWQTGAFRNSPSRSQ</sequence>
<dbReference type="GO" id="GO:0004650">
    <property type="term" value="F:polygalacturonase activity"/>
    <property type="evidence" value="ECO:0007669"/>
    <property type="project" value="UniProtKB-EC"/>
</dbReference>
<dbReference type="InterPro" id="IPR006626">
    <property type="entry name" value="PbH1"/>
</dbReference>
<evidence type="ECO:0000256" key="1">
    <source>
        <dbReference type="ARBA" id="ARBA00008834"/>
    </source>
</evidence>